<dbReference type="NCBIfam" id="TIGR00786">
    <property type="entry name" value="dctM"/>
    <property type="match status" value="1"/>
</dbReference>
<comment type="caution">
    <text evidence="9">The sequence shown here is derived from an EMBL/GenBank/DDBJ whole genome shotgun (WGS) entry which is preliminary data.</text>
</comment>
<accession>A0A059FRT1</accession>
<comment type="subunit">
    <text evidence="7">The complex comprises the extracytoplasmic solute receptor protein and the two transmembrane proteins.</text>
</comment>
<evidence type="ECO:0000256" key="1">
    <source>
        <dbReference type="ARBA" id="ARBA00004429"/>
    </source>
</evidence>
<dbReference type="AlphaFoldDB" id="A0A059FRT1"/>
<feature type="transmembrane region" description="Helical" evidence="7">
    <location>
        <begin position="172"/>
        <end position="196"/>
    </location>
</feature>
<dbReference type="InterPro" id="IPR004681">
    <property type="entry name" value="TRAP_DctM"/>
</dbReference>
<evidence type="ECO:0000313" key="10">
    <source>
        <dbReference type="Proteomes" id="UP000025171"/>
    </source>
</evidence>
<feature type="transmembrane region" description="Helical" evidence="7">
    <location>
        <begin position="279"/>
        <end position="298"/>
    </location>
</feature>
<evidence type="ECO:0000259" key="8">
    <source>
        <dbReference type="Pfam" id="PF06808"/>
    </source>
</evidence>
<organism evidence="9 10">
    <name type="scientific">Hyphomonas johnsonii MHS-2</name>
    <dbReference type="NCBI Taxonomy" id="1280950"/>
    <lineage>
        <taxon>Bacteria</taxon>
        <taxon>Pseudomonadati</taxon>
        <taxon>Pseudomonadota</taxon>
        <taxon>Alphaproteobacteria</taxon>
        <taxon>Hyphomonadales</taxon>
        <taxon>Hyphomonadaceae</taxon>
        <taxon>Hyphomonas</taxon>
    </lineage>
</organism>
<keyword evidence="2" id="KW-1003">Cell membrane</keyword>
<dbReference type="OrthoDB" id="9790209at2"/>
<dbReference type="STRING" id="1280950.HJO_05945"/>
<feature type="transmembrane region" description="Helical" evidence="7">
    <location>
        <begin position="310"/>
        <end position="328"/>
    </location>
</feature>
<evidence type="ECO:0000256" key="6">
    <source>
        <dbReference type="ARBA" id="ARBA00023136"/>
    </source>
</evidence>
<evidence type="ECO:0000313" key="9">
    <source>
        <dbReference type="EMBL" id="KCZ93374.1"/>
    </source>
</evidence>
<feature type="transmembrane region" description="Helical" evidence="7">
    <location>
        <begin position="96"/>
        <end position="118"/>
    </location>
</feature>
<feature type="domain" description="TRAP C4-dicarboxylate transport system permease DctM subunit" evidence="8">
    <location>
        <begin position="8"/>
        <end position="417"/>
    </location>
</feature>
<dbReference type="EMBL" id="ARYK01000002">
    <property type="protein sequence ID" value="KCZ93374.1"/>
    <property type="molecule type" value="Genomic_DNA"/>
</dbReference>
<feature type="transmembrane region" description="Helical" evidence="7">
    <location>
        <begin position="398"/>
        <end position="422"/>
    </location>
</feature>
<comment type="function">
    <text evidence="7">Part of the tripartite ATP-independent periplasmic (TRAP) transport system.</text>
</comment>
<protein>
    <recommendedName>
        <fullName evidence="7">TRAP transporter large permease protein</fullName>
    </recommendedName>
</protein>
<evidence type="ECO:0000256" key="7">
    <source>
        <dbReference type="RuleBase" id="RU369079"/>
    </source>
</evidence>
<proteinExistence type="inferred from homology"/>
<dbReference type="PIRSF" id="PIRSF006066">
    <property type="entry name" value="HI0050"/>
    <property type="match status" value="1"/>
</dbReference>
<dbReference type="Proteomes" id="UP000025171">
    <property type="component" value="Unassembled WGS sequence"/>
</dbReference>
<dbReference type="PATRIC" id="fig|1280950.3.peg.1198"/>
<comment type="caution">
    <text evidence="7">Lacks conserved residue(s) required for the propagation of feature annotation.</text>
</comment>
<feature type="transmembrane region" description="Helical" evidence="7">
    <location>
        <begin position="335"/>
        <end position="353"/>
    </location>
</feature>
<evidence type="ECO:0000256" key="4">
    <source>
        <dbReference type="ARBA" id="ARBA00022692"/>
    </source>
</evidence>
<keyword evidence="4 7" id="KW-0812">Transmembrane</keyword>
<dbReference type="GO" id="GO:0005886">
    <property type="term" value="C:plasma membrane"/>
    <property type="evidence" value="ECO:0007669"/>
    <property type="project" value="UniProtKB-SubCell"/>
</dbReference>
<feature type="transmembrane region" description="Helical" evidence="7">
    <location>
        <begin position="50"/>
        <end position="70"/>
    </location>
</feature>
<evidence type="ECO:0000256" key="3">
    <source>
        <dbReference type="ARBA" id="ARBA00022519"/>
    </source>
</evidence>
<keyword evidence="7" id="KW-0813">Transport</keyword>
<name>A0A059FRT1_9PROT</name>
<dbReference type="eggNOG" id="COG1593">
    <property type="taxonomic scope" value="Bacteria"/>
</dbReference>
<evidence type="ECO:0000256" key="5">
    <source>
        <dbReference type="ARBA" id="ARBA00022989"/>
    </source>
</evidence>
<keyword evidence="6 7" id="KW-0472">Membrane</keyword>
<sequence>MELIILLLLILAALLYFGVPVAIALAMSASAILVVLDIPMIVAVQRMASGLDVFVLLAIPLFIFAGDLMNQSGIARRLLRLADAIVGKAPGGLGQVTILASMLFGAVSGSAVASASALGSTLGPEMKEKGYDADFAVNVTTTASITGLLIPPSHNMIIYAAAAGAGVSVGDLFLGGILPGVVTGVILMGVAAVVATRRGYPPGSFPGWRALLVSALVAVPGILTAVIVVGGILAGIFTPTESAAIATVYTFIIAIIVYRSLSWTAFVTAVTNAVKTTSMVMFVIAAAGLFGWVLAVLRAPERLALLMDPVLGNFIATMLIINLILLVLGTFMDMAPLILISTPIFLPIAMAAGMDPVQFGVMLMLNLGIGLVTPPVGAVLFVGCAIQNIPVGRVLRTIWPFYLALVAALMVITFLPGVTLYLPSLFK</sequence>
<dbReference type="GO" id="GO:0022857">
    <property type="term" value="F:transmembrane transporter activity"/>
    <property type="evidence" value="ECO:0007669"/>
    <property type="project" value="UniProtKB-UniRule"/>
</dbReference>
<dbReference type="InterPro" id="IPR010656">
    <property type="entry name" value="DctM"/>
</dbReference>
<keyword evidence="10" id="KW-1185">Reference proteome</keyword>
<dbReference type="PANTHER" id="PTHR33362">
    <property type="entry name" value="SIALIC ACID TRAP TRANSPORTER PERMEASE PROTEIN SIAT-RELATED"/>
    <property type="match status" value="1"/>
</dbReference>
<feature type="transmembrane region" description="Helical" evidence="7">
    <location>
        <begin position="359"/>
        <end position="386"/>
    </location>
</feature>
<dbReference type="Pfam" id="PF06808">
    <property type="entry name" value="DctM"/>
    <property type="match status" value="1"/>
</dbReference>
<reference evidence="9 10" key="1">
    <citation type="journal article" date="2014" name="Antonie Van Leeuwenhoek">
        <title>Hyphomonas beringensis sp. nov. and Hyphomonas chukchiensis sp. nov., isolated from surface seawater of the Bering Sea and Chukchi Sea.</title>
        <authorList>
            <person name="Li C."/>
            <person name="Lai Q."/>
            <person name="Li G."/>
            <person name="Dong C."/>
            <person name="Wang J."/>
            <person name="Liao Y."/>
            <person name="Shao Z."/>
        </authorList>
    </citation>
    <scope>NUCLEOTIDE SEQUENCE [LARGE SCALE GENOMIC DNA]</scope>
    <source>
        <strain evidence="9 10">MHS-2</strain>
    </source>
</reference>
<dbReference type="PANTHER" id="PTHR33362:SF2">
    <property type="entry name" value="TRAP TRANSPORTER LARGE PERMEASE PROTEIN"/>
    <property type="match status" value="1"/>
</dbReference>
<gene>
    <name evidence="9" type="ORF">HJO_05945</name>
</gene>
<comment type="subcellular location">
    <subcellularLocation>
        <location evidence="1 7">Cell inner membrane</location>
        <topology evidence="1 7">Multi-pass membrane protein</topology>
    </subcellularLocation>
</comment>
<comment type="similarity">
    <text evidence="7">Belongs to the TRAP transporter large permease family.</text>
</comment>
<evidence type="ECO:0000256" key="2">
    <source>
        <dbReference type="ARBA" id="ARBA00022475"/>
    </source>
</evidence>
<keyword evidence="5 7" id="KW-1133">Transmembrane helix</keyword>
<feature type="transmembrane region" description="Helical" evidence="7">
    <location>
        <begin position="208"/>
        <end position="237"/>
    </location>
</feature>
<keyword evidence="3 7" id="KW-0997">Cell inner membrane</keyword>
<feature type="transmembrane region" description="Helical" evidence="7">
    <location>
        <begin position="243"/>
        <end position="267"/>
    </location>
</feature>